<reference evidence="1 2" key="1">
    <citation type="journal article" date="2019" name="Nat. Med.">
        <title>A library of human gut bacterial isolates paired with longitudinal multiomics data enables mechanistic microbiome research.</title>
        <authorList>
            <person name="Poyet M."/>
            <person name="Groussin M."/>
            <person name="Gibbons S.M."/>
            <person name="Avila-Pacheco J."/>
            <person name="Jiang X."/>
            <person name="Kearney S.M."/>
            <person name="Perrotta A.R."/>
            <person name="Berdy B."/>
            <person name="Zhao S."/>
            <person name="Lieberman T.D."/>
            <person name="Swanson P.K."/>
            <person name="Smith M."/>
            <person name="Roesemann S."/>
            <person name="Alexander J.E."/>
            <person name="Rich S.A."/>
            <person name="Livny J."/>
            <person name="Vlamakis H."/>
            <person name="Clish C."/>
            <person name="Bullock K."/>
            <person name="Deik A."/>
            <person name="Scott J."/>
            <person name="Pierce K.A."/>
            <person name="Xavier R.J."/>
            <person name="Alm E.J."/>
        </authorList>
    </citation>
    <scope>NUCLEOTIDE SEQUENCE [LARGE SCALE GENOMIC DNA]</scope>
    <source>
        <strain evidence="1 2">BIOML-A105</strain>
    </source>
</reference>
<dbReference type="AlphaFoldDB" id="A0A6A2RBQ7"/>
<accession>A0A6A2RBQ7</accession>
<proteinExistence type="predicted"/>
<name>A0A6A2RBQ7_BIFAD</name>
<dbReference type="EMBL" id="WDIP01000010">
    <property type="protein sequence ID" value="KAB5883465.1"/>
    <property type="molecule type" value="Genomic_DNA"/>
</dbReference>
<dbReference type="Proteomes" id="UP000470200">
    <property type="component" value="Unassembled WGS sequence"/>
</dbReference>
<protein>
    <submittedName>
        <fullName evidence="1">Uncharacterized protein</fullName>
    </submittedName>
</protein>
<sequence length="128" mass="15593">MRLYRHLDMPSDGHMRLMKERFARWRSDPYWYVTVSCLADDARADQYRGYAEFWRRYDSWESTLIASRTRLGRRLSRTWWRLLFALDPPNRLEREVILLLDDRLRRIGDPGLGMDKWVPEIGNRSSER</sequence>
<comment type="caution">
    <text evidence="1">The sequence shown here is derived from an EMBL/GenBank/DDBJ whole genome shotgun (WGS) entry which is preliminary data.</text>
</comment>
<gene>
    <name evidence="1" type="ORF">GA629_08875</name>
</gene>
<evidence type="ECO:0000313" key="2">
    <source>
        <dbReference type="Proteomes" id="UP000470200"/>
    </source>
</evidence>
<evidence type="ECO:0000313" key="1">
    <source>
        <dbReference type="EMBL" id="KAB5883465.1"/>
    </source>
</evidence>
<organism evidence="1 2">
    <name type="scientific">Bifidobacterium adolescentis</name>
    <dbReference type="NCBI Taxonomy" id="1680"/>
    <lineage>
        <taxon>Bacteria</taxon>
        <taxon>Bacillati</taxon>
        <taxon>Actinomycetota</taxon>
        <taxon>Actinomycetes</taxon>
        <taxon>Bifidobacteriales</taxon>
        <taxon>Bifidobacteriaceae</taxon>
        <taxon>Bifidobacterium</taxon>
    </lineage>
</organism>